<keyword evidence="2 5" id="KW-0812">Transmembrane</keyword>
<feature type="transmembrane region" description="Helical" evidence="5">
    <location>
        <begin position="117"/>
        <end position="135"/>
    </location>
</feature>
<dbReference type="GO" id="GO:0016020">
    <property type="term" value="C:membrane"/>
    <property type="evidence" value="ECO:0007669"/>
    <property type="project" value="UniProtKB-SubCell"/>
</dbReference>
<evidence type="ECO:0000256" key="3">
    <source>
        <dbReference type="ARBA" id="ARBA00022989"/>
    </source>
</evidence>
<dbReference type="InterPro" id="IPR051533">
    <property type="entry name" value="WaaL-like"/>
</dbReference>
<evidence type="ECO:0000313" key="7">
    <source>
        <dbReference type="EMBL" id="MBA5728280.1"/>
    </source>
</evidence>
<feature type="transmembrane region" description="Helical" evidence="5">
    <location>
        <begin position="59"/>
        <end position="83"/>
    </location>
</feature>
<organism evidence="7 8">
    <name type="scientific">Ruoffia halotolerans</name>
    <dbReference type="NCBI Taxonomy" id="2748684"/>
    <lineage>
        <taxon>Bacteria</taxon>
        <taxon>Bacillati</taxon>
        <taxon>Bacillota</taxon>
        <taxon>Bacilli</taxon>
        <taxon>Lactobacillales</taxon>
        <taxon>Aerococcaceae</taxon>
        <taxon>Ruoffia</taxon>
    </lineage>
</organism>
<evidence type="ECO:0000256" key="5">
    <source>
        <dbReference type="SAM" id="Phobius"/>
    </source>
</evidence>
<evidence type="ECO:0000256" key="2">
    <source>
        <dbReference type="ARBA" id="ARBA00022692"/>
    </source>
</evidence>
<keyword evidence="4 5" id="KW-0472">Membrane</keyword>
<name>A0A839A346_9LACT</name>
<dbReference type="RefSeq" id="WP_218930016.1">
    <property type="nucleotide sequence ID" value="NZ_JACAOA010000001.1"/>
</dbReference>
<dbReference type="InterPro" id="IPR007016">
    <property type="entry name" value="O-antigen_ligase-rel_domated"/>
</dbReference>
<reference evidence="7 8" key="1">
    <citation type="submission" date="2020-06" db="EMBL/GenBank/DDBJ databases">
        <title>Reclassification of Facklamia ignava, Facklamia soureckii and Facklami tabacinasalis as Falseniella iganva gen. nov., comb. nov., Hutsoniella ignava gen. nov., comb. nov., and Ruoffia tabacinasalis gen. nov., comb. nov and description of Ruoffia haltotolerans sp. nov., isolated from hypersaline Inland Sea of Qatar.</title>
        <authorList>
            <person name="Fotedar R."/>
            <person name="Sankaranarayanan K."/>
            <person name="Lawson P."/>
            <person name="Caldwell M."/>
            <person name="Zeyara A."/>
            <person name="Al Malki A."/>
            <person name="Ali M."/>
        </authorList>
    </citation>
    <scope>NUCLEOTIDE SEQUENCE [LARGE SCALE GENOMIC DNA]</scope>
    <source>
        <strain evidence="7 8">INB8</strain>
    </source>
</reference>
<feature type="transmembrane region" description="Helical" evidence="5">
    <location>
        <begin position="245"/>
        <end position="264"/>
    </location>
</feature>
<evidence type="ECO:0000256" key="4">
    <source>
        <dbReference type="ARBA" id="ARBA00023136"/>
    </source>
</evidence>
<evidence type="ECO:0000256" key="1">
    <source>
        <dbReference type="ARBA" id="ARBA00004141"/>
    </source>
</evidence>
<feature type="transmembrane region" description="Helical" evidence="5">
    <location>
        <begin position="334"/>
        <end position="359"/>
    </location>
</feature>
<dbReference type="Pfam" id="PF04932">
    <property type="entry name" value="Wzy_C"/>
    <property type="match status" value="1"/>
</dbReference>
<evidence type="ECO:0000313" key="8">
    <source>
        <dbReference type="Proteomes" id="UP000571018"/>
    </source>
</evidence>
<accession>A0A839A346</accession>
<keyword evidence="8" id="KW-1185">Reference proteome</keyword>
<keyword evidence="3 5" id="KW-1133">Transmembrane helix</keyword>
<evidence type="ECO:0000259" key="6">
    <source>
        <dbReference type="Pfam" id="PF04932"/>
    </source>
</evidence>
<sequence>MRKYLILIVASVFLGTEILAIPTPVAQITMYRLLVIGMIAIFGYQILKQDPNIKIIPSNTATVITGIYLFWWAWGAVSVIWTIDMMNWFQAMFLLTLGVSSVVGLYLWTNDLITWKALIKTVWIMMTFLALWGFYEILTNHYIFANLEALDKNNTFATQPSSRIPVATFTNQNDYATLLLAYLPVNLIMLNLNRHPIRRYLYIIPILLTAYLIYRSDSRMILLSFVLFFFMVILLQFNWDIKRKYVLSAIGIGLALTVGLILFVPSLNDMVSQLFYLGGDFYNTGDSRRMNLWRNGLLFLAETFGFGVGAGNIETWMDMLPFLPIDEFTNIHNWWLEILVGYGVIVFVLYAISYGLLIQALNRLRHHESKVIRQIAISFKSFLVVYIFASITSANNMLIEWHWVYFGIMISFVKVMEMKNVSKPKRMRYEYEFSNNNK</sequence>
<proteinExistence type="predicted"/>
<dbReference type="PANTHER" id="PTHR37422:SF23">
    <property type="entry name" value="TEICHURONIC ACID BIOSYNTHESIS PROTEIN TUAE"/>
    <property type="match status" value="1"/>
</dbReference>
<feature type="transmembrane region" description="Helical" evidence="5">
    <location>
        <begin position="221"/>
        <end position="239"/>
    </location>
</feature>
<dbReference type="GO" id="GO:0016874">
    <property type="term" value="F:ligase activity"/>
    <property type="evidence" value="ECO:0007669"/>
    <property type="project" value="UniProtKB-KW"/>
</dbReference>
<feature type="transmembrane region" description="Helical" evidence="5">
    <location>
        <begin position="30"/>
        <end position="47"/>
    </location>
</feature>
<keyword evidence="7" id="KW-0436">Ligase</keyword>
<protein>
    <submittedName>
        <fullName evidence="7">O-antigen ligase family protein</fullName>
    </submittedName>
</protein>
<feature type="transmembrane region" description="Helical" evidence="5">
    <location>
        <begin position="89"/>
        <end position="108"/>
    </location>
</feature>
<dbReference type="PANTHER" id="PTHR37422">
    <property type="entry name" value="TEICHURONIC ACID BIOSYNTHESIS PROTEIN TUAE"/>
    <property type="match status" value="1"/>
</dbReference>
<feature type="domain" description="O-antigen ligase-related" evidence="6">
    <location>
        <begin position="206"/>
        <end position="350"/>
    </location>
</feature>
<comment type="subcellular location">
    <subcellularLocation>
        <location evidence="1">Membrane</location>
        <topology evidence="1">Multi-pass membrane protein</topology>
    </subcellularLocation>
</comment>
<dbReference type="Proteomes" id="UP000571018">
    <property type="component" value="Unassembled WGS sequence"/>
</dbReference>
<comment type="caution">
    <text evidence="7">The sequence shown here is derived from an EMBL/GenBank/DDBJ whole genome shotgun (WGS) entry which is preliminary data.</text>
</comment>
<dbReference type="EMBL" id="JACAOA010000001">
    <property type="protein sequence ID" value="MBA5728280.1"/>
    <property type="molecule type" value="Genomic_DNA"/>
</dbReference>
<dbReference type="AlphaFoldDB" id="A0A839A346"/>
<feature type="transmembrane region" description="Helical" evidence="5">
    <location>
        <begin position="197"/>
        <end position="214"/>
    </location>
</feature>
<gene>
    <name evidence="7" type="ORF">HW423_00565</name>
</gene>